<name>A0A1X7DVA4_TRICW</name>
<dbReference type="PRINTS" id="PR00420">
    <property type="entry name" value="RNGMNOXGNASE"/>
</dbReference>
<sequence>MAAAQNEQPVLIVGAGPTGLAAAMSLARAHVPVRVIDRAPRPAEHSRAIGIQARTLELFEQHRVVDPFLEAGHRLRAVNLYSNGHRLARLDFDPLQTRYPYLLCLDQTVTERLLTEHLAGLGVAVERGVQLVRLIQGASRVEADLLHADGRQETAHAAYVVAADGAHSSVRHLLGLNFAGKALEQTFMLADLHADSDLSSDEFHIFASGEGLAALLPLSPVRHRFIADHPESATEAEVSPVPNGNDHGFHADTGLDTGGGPSLDRLRAAAARRIRHPLELSALEWSSYFSVQSRMVEKLRVQRVFLAGDAAHVHSPAGAQGMNTGIQEAFNLGWKLARVLSGQGAEQLLDTYQTERHPIERDVLRQTTFITQMAEAERGPLKLLRERAMPVLAAFGPLRDAARLMVSELSVQYRRSPLTLERVLDGGPRAGERAPDALVHVIDGPLGRAPGTGCIFDLHDPAFFSLFLLVAPPKDGQALFDATGALAPESIPADPELERLATAVEAILGSAVRIWRVTDAANGGGTPLTEAYGRTRPAFYLLRPDGYICARGRPASDVNALARHCENWFSSSRQYG</sequence>
<dbReference type="Gene3D" id="3.40.30.120">
    <property type="match status" value="1"/>
</dbReference>
<accession>A0A1X7DVA4</accession>
<dbReference type="InterPro" id="IPR050641">
    <property type="entry name" value="RIFMO-like"/>
</dbReference>
<reference evidence="6" key="1">
    <citation type="submission" date="2017-04" db="EMBL/GenBank/DDBJ databases">
        <authorList>
            <person name="Varghese N."/>
            <person name="Submissions S."/>
        </authorList>
    </citation>
    <scope>NUCLEOTIDE SEQUENCE [LARGE SCALE GENOMIC DNA]</scope>
    <source>
        <strain evidence="6">Ballard 720</strain>
    </source>
</reference>
<keyword evidence="2" id="KW-0285">Flavoprotein</keyword>
<protein>
    <submittedName>
        <fullName evidence="5">2-polyprenyl-6-methoxyphenol hydroxylase</fullName>
    </submittedName>
</protein>
<keyword evidence="6" id="KW-1185">Reference proteome</keyword>
<dbReference type="PANTHER" id="PTHR43004">
    <property type="entry name" value="TRK SYSTEM POTASSIUM UPTAKE PROTEIN"/>
    <property type="match status" value="1"/>
</dbReference>
<organism evidence="5 6">
    <name type="scientific">Trinickia caryophylli</name>
    <name type="common">Paraburkholderia caryophylli</name>
    <dbReference type="NCBI Taxonomy" id="28094"/>
    <lineage>
        <taxon>Bacteria</taxon>
        <taxon>Pseudomonadati</taxon>
        <taxon>Pseudomonadota</taxon>
        <taxon>Betaproteobacteria</taxon>
        <taxon>Burkholderiales</taxon>
        <taxon>Burkholderiaceae</taxon>
        <taxon>Trinickia</taxon>
    </lineage>
</organism>
<dbReference type="STRING" id="28094.SAMN06295900_10485"/>
<feature type="domain" description="FAD-binding" evidence="4">
    <location>
        <begin position="9"/>
        <end position="366"/>
    </location>
</feature>
<dbReference type="Gene3D" id="3.30.70.2450">
    <property type="match status" value="1"/>
</dbReference>
<dbReference type="GeneID" id="95551323"/>
<evidence type="ECO:0000256" key="2">
    <source>
        <dbReference type="ARBA" id="ARBA00022630"/>
    </source>
</evidence>
<dbReference type="GO" id="GO:0016709">
    <property type="term" value="F:oxidoreductase activity, acting on paired donors, with incorporation or reduction of molecular oxygen, NAD(P)H as one donor, and incorporation of one atom of oxygen"/>
    <property type="evidence" value="ECO:0007669"/>
    <property type="project" value="UniProtKB-ARBA"/>
</dbReference>
<evidence type="ECO:0000256" key="3">
    <source>
        <dbReference type="ARBA" id="ARBA00022827"/>
    </source>
</evidence>
<dbReference type="RefSeq" id="WP_085226667.1">
    <property type="nucleotide sequence ID" value="NZ_BSQD01000005.1"/>
</dbReference>
<dbReference type="EMBL" id="FXAH01000004">
    <property type="protein sequence ID" value="SMF22359.1"/>
    <property type="molecule type" value="Genomic_DNA"/>
</dbReference>
<keyword evidence="3" id="KW-0274">FAD</keyword>
<dbReference type="PANTHER" id="PTHR43004:SF19">
    <property type="entry name" value="BINDING MONOOXYGENASE, PUTATIVE (JCVI)-RELATED"/>
    <property type="match status" value="1"/>
</dbReference>
<evidence type="ECO:0000256" key="1">
    <source>
        <dbReference type="ARBA" id="ARBA00001974"/>
    </source>
</evidence>
<comment type="cofactor">
    <cofactor evidence="1">
        <name>FAD</name>
        <dbReference type="ChEBI" id="CHEBI:57692"/>
    </cofactor>
</comment>
<gene>
    <name evidence="5" type="ORF">SAMN06295900_10485</name>
</gene>
<dbReference type="InterPro" id="IPR036188">
    <property type="entry name" value="FAD/NAD-bd_sf"/>
</dbReference>
<dbReference type="AlphaFoldDB" id="A0A1X7DVA4"/>
<evidence type="ECO:0000313" key="6">
    <source>
        <dbReference type="Proteomes" id="UP000192911"/>
    </source>
</evidence>
<evidence type="ECO:0000259" key="4">
    <source>
        <dbReference type="Pfam" id="PF01494"/>
    </source>
</evidence>
<dbReference type="InterPro" id="IPR002938">
    <property type="entry name" value="FAD-bd"/>
</dbReference>
<dbReference type="Proteomes" id="UP000192911">
    <property type="component" value="Unassembled WGS sequence"/>
</dbReference>
<dbReference type="Pfam" id="PF01494">
    <property type="entry name" value="FAD_binding_3"/>
    <property type="match status" value="1"/>
</dbReference>
<evidence type="ECO:0000313" key="5">
    <source>
        <dbReference type="EMBL" id="SMF22359.1"/>
    </source>
</evidence>
<proteinExistence type="predicted"/>
<dbReference type="OrthoDB" id="3443359at2"/>
<dbReference type="Gene3D" id="3.50.50.60">
    <property type="entry name" value="FAD/NAD(P)-binding domain"/>
    <property type="match status" value="1"/>
</dbReference>
<dbReference type="GO" id="GO:0071949">
    <property type="term" value="F:FAD binding"/>
    <property type="evidence" value="ECO:0007669"/>
    <property type="project" value="InterPro"/>
</dbReference>
<dbReference type="SUPFAM" id="SSF51905">
    <property type="entry name" value="FAD/NAD(P)-binding domain"/>
    <property type="match status" value="1"/>
</dbReference>